<feature type="region of interest" description="Disordered" evidence="1">
    <location>
        <begin position="106"/>
        <end position="126"/>
    </location>
</feature>
<reference evidence="3" key="1">
    <citation type="journal article" date="2019" name="Int. J. Syst. Evol. Microbiol.">
        <title>The Global Catalogue of Microorganisms (GCM) 10K type strain sequencing project: providing services to taxonomists for standard genome sequencing and annotation.</title>
        <authorList>
            <consortium name="The Broad Institute Genomics Platform"/>
            <consortium name="The Broad Institute Genome Sequencing Center for Infectious Disease"/>
            <person name="Wu L."/>
            <person name="Ma J."/>
        </authorList>
    </citation>
    <scope>NUCLEOTIDE SEQUENCE [LARGE SCALE GENOMIC DNA]</scope>
    <source>
        <strain evidence="3">JCM 17130</strain>
    </source>
</reference>
<protein>
    <recommendedName>
        <fullName evidence="4">Lipocalin-like domain-containing protein</fullName>
    </recommendedName>
</protein>
<evidence type="ECO:0008006" key="4">
    <source>
        <dbReference type="Google" id="ProtNLM"/>
    </source>
</evidence>
<evidence type="ECO:0000313" key="2">
    <source>
        <dbReference type="EMBL" id="MFC5435938.1"/>
    </source>
</evidence>
<feature type="compositionally biased region" description="Polar residues" evidence="1">
    <location>
        <begin position="168"/>
        <end position="178"/>
    </location>
</feature>
<keyword evidence="3" id="KW-1185">Reference proteome</keyword>
<gene>
    <name evidence="2" type="ORF">ACFPME_05175</name>
</gene>
<dbReference type="Proteomes" id="UP001596013">
    <property type="component" value="Unassembled WGS sequence"/>
</dbReference>
<name>A0ABW0JIM5_9GAMM</name>
<dbReference type="RefSeq" id="WP_377302696.1">
    <property type="nucleotide sequence ID" value="NZ_JBHSMK010000002.1"/>
</dbReference>
<proteinExistence type="predicted"/>
<evidence type="ECO:0000313" key="3">
    <source>
        <dbReference type="Proteomes" id="UP001596013"/>
    </source>
</evidence>
<sequence>MPSLAAAQDAFEGTWKIDVSKAKMPQKPDVLLLQNGRYECKTCVPPIAIKADGTDQKVTGHPYFDMIAVKIVDDHTVQETHKKGGKVVATSQTVVAPDGKTAAFEFSDSSNTNADPVTGKGTMSRVAKGPAGAHALSGSWRTTSYGDVSDNALTFTYKVDGDNLSMTSPTGQSYSAKTDGSDAPYMGDPGTTSVSVKKLGKNALQETDKRDGKVISVSKMTVAADGKTMKIAVSDKLHGTTMSFVAMKQ</sequence>
<evidence type="ECO:0000256" key="1">
    <source>
        <dbReference type="SAM" id="MobiDB-lite"/>
    </source>
</evidence>
<dbReference type="EMBL" id="JBHSMK010000002">
    <property type="protein sequence ID" value="MFC5435938.1"/>
    <property type="molecule type" value="Genomic_DNA"/>
</dbReference>
<feature type="region of interest" description="Disordered" evidence="1">
    <location>
        <begin position="168"/>
        <end position="188"/>
    </location>
</feature>
<organism evidence="2 3">
    <name type="scientific">Rhodanobacter umsongensis</name>
    <dbReference type="NCBI Taxonomy" id="633153"/>
    <lineage>
        <taxon>Bacteria</taxon>
        <taxon>Pseudomonadati</taxon>
        <taxon>Pseudomonadota</taxon>
        <taxon>Gammaproteobacteria</taxon>
        <taxon>Lysobacterales</taxon>
        <taxon>Rhodanobacteraceae</taxon>
        <taxon>Rhodanobacter</taxon>
    </lineage>
</organism>
<comment type="caution">
    <text evidence="2">The sequence shown here is derived from an EMBL/GenBank/DDBJ whole genome shotgun (WGS) entry which is preliminary data.</text>
</comment>
<accession>A0ABW0JIM5</accession>